<feature type="transmembrane region" description="Helical" evidence="1">
    <location>
        <begin position="73"/>
        <end position="93"/>
    </location>
</feature>
<protein>
    <submittedName>
        <fullName evidence="2">DUF898 domain-containing protein</fullName>
    </submittedName>
</protein>
<dbReference type="Pfam" id="PF05987">
    <property type="entry name" value="DUF898"/>
    <property type="match status" value="1"/>
</dbReference>
<keyword evidence="3" id="KW-1185">Reference proteome</keyword>
<comment type="caution">
    <text evidence="2">The sequence shown here is derived from an EMBL/GenBank/DDBJ whole genome shotgun (WGS) entry which is preliminary data.</text>
</comment>
<dbReference type="EMBL" id="JAIRBT010000023">
    <property type="protein sequence ID" value="MBZ6067573.1"/>
    <property type="molecule type" value="Genomic_DNA"/>
</dbReference>
<proteinExistence type="predicted"/>
<dbReference type="RefSeq" id="WP_224163342.1">
    <property type="nucleotide sequence ID" value="NZ_JAIRBT010000023.1"/>
</dbReference>
<keyword evidence="1" id="KW-0472">Membrane</keyword>
<name>A0ABS7VF60_9GAMM</name>
<feature type="transmembrane region" description="Helical" evidence="1">
    <location>
        <begin position="219"/>
        <end position="246"/>
    </location>
</feature>
<feature type="transmembrane region" description="Helical" evidence="1">
    <location>
        <begin position="172"/>
        <end position="192"/>
    </location>
</feature>
<keyword evidence="1" id="KW-0812">Transmembrane</keyword>
<organism evidence="2 3">
    <name type="scientific">Aeromonas schubertii</name>
    <dbReference type="NCBI Taxonomy" id="652"/>
    <lineage>
        <taxon>Bacteria</taxon>
        <taxon>Pseudomonadati</taxon>
        <taxon>Pseudomonadota</taxon>
        <taxon>Gammaproteobacteria</taxon>
        <taxon>Aeromonadales</taxon>
        <taxon>Aeromonadaceae</taxon>
        <taxon>Aeromonas</taxon>
    </lineage>
</organism>
<dbReference type="Proteomes" id="UP000774958">
    <property type="component" value="Unassembled WGS sequence"/>
</dbReference>
<feature type="transmembrane region" description="Helical" evidence="1">
    <location>
        <begin position="318"/>
        <end position="340"/>
    </location>
</feature>
<feature type="transmembrane region" description="Helical" evidence="1">
    <location>
        <begin position="266"/>
        <end position="288"/>
    </location>
</feature>
<evidence type="ECO:0000313" key="2">
    <source>
        <dbReference type="EMBL" id="MBZ6067573.1"/>
    </source>
</evidence>
<evidence type="ECO:0000256" key="1">
    <source>
        <dbReference type="SAM" id="Phobius"/>
    </source>
</evidence>
<feature type="transmembrane region" description="Helical" evidence="1">
    <location>
        <begin position="140"/>
        <end position="166"/>
    </location>
</feature>
<keyword evidence="1" id="KW-1133">Transmembrane helix</keyword>
<gene>
    <name evidence="2" type="ORF">LA374_15340</name>
</gene>
<sequence length="388" mass="42620">MADRAVREMPSHPVLFHGTAEEFFKIWVVNLLLSLVTLGIYSAWAKVRTHRYFYGCTELDGDRFEYLAEPLRILKGRIIALLYVVVTGALYHLSNATAIAVWALTALLTPLLLRASLRFNCRVTRFRGVRFDFVGSLKGIYWVALGRPLMLALLIFPASSVVLMMIELESLGATILGSAAIILAYGAGLAWMMRGSALYSIRGLRYGEHAFDVDLSMRVYLQVMGISALIWLATLGGLLLVYLLGYGYADLTDLGLLKGGDVKNNLFVGVFMVIYVGSLVAGALCWLYQHVTLRNYLFNQARLGEGIAFKSAMTLPGYGALLVSNTLLLVCSVGILRPWVMVRTARYQLGCTRVEGELALLARDTGAVANSAIGDEMVEALDLELGLI</sequence>
<feature type="transmembrane region" description="Helical" evidence="1">
    <location>
        <begin position="24"/>
        <end position="44"/>
    </location>
</feature>
<reference evidence="2 3" key="1">
    <citation type="submission" date="2021-09" db="EMBL/GenBank/DDBJ databases">
        <title>Aeromonas schubertii isolated from Asian sea bass.</title>
        <authorList>
            <person name="Pinpimai K."/>
        </authorList>
    </citation>
    <scope>NUCLEOTIDE SEQUENCE [LARGE SCALE GENOMIC DNA]</scope>
    <source>
        <strain evidence="2 3">CHULA2021a</strain>
    </source>
</reference>
<dbReference type="InterPro" id="IPR010295">
    <property type="entry name" value="DUF898"/>
</dbReference>
<evidence type="ECO:0000313" key="3">
    <source>
        <dbReference type="Proteomes" id="UP000774958"/>
    </source>
</evidence>
<accession>A0ABS7VF60</accession>